<gene>
    <name evidence="1" type="ORF">B723_12415</name>
</gene>
<dbReference type="InterPro" id="IPR048188">
    <property type="entry name" value="YmfL-like"/>
</dbReference>
<dbReference type="NCBIfam" id="NF041471">
    <property type="entry name" value="phage_reg_YmfL"/>
    <property type="match status" value="1"/>
</dbReference>
<dbReference type="Proteomes" id="UP000017175">
    <property type="component" value="Chromosome"/>
</dbReference>
<dbReference type="GO" id="GO:0003677">
    <property type="term" value="F:DNA binding"/>
    <property type="evidence" value="ECO:0007669"/>
    <property type="project" value="InterPro"/>
</dbReference>
<evidence type="ECO:0000313" key="1">
    <source>
        <dbReference type="EMBL" id="AKV07172.1"/>
    </source>
</evidence>
<dbReference type="InterPro" id="IPR009679">
    <property type="entry name" value="Phage_186_CII-like"/>
</dbReference>
<organism evidence="1 2">
    <name type="scientific">Pseudomonas fluorescens NCIMB 11764</name>
    <dbReference type="NCBI Taxonomy" id="1221522"/>
    <lineage>
        <taxon>Bacteria</taxon>
        <taxon>Pseudomonadati</taxon>
        <taxon>Pseudomonadota</taxon>
        <taxon>Gammaproteobacteria</taxon>
        <taxon>Pseudomonadales</taxon>
        <taxon>Pseudomonadaceae</taxon>
        <taxon>Pseudomonas</taxon>
    </lineage>
</organism>
<sequence>MKRTVLETRRQVVSAVICAYPGGRDCAAPRLGMSVKKFDNHAYENAGSRPLTDEQICLLESQTGTTHLPDFVCNLYGGVFVPVAEAGQLDNVDLYARSINTAVKRGLVDAIISKALQDGVIQDDEVQAILAAHRAHVAARHEEITAVIVLHRENPGSQESK</sequence>
<protein>
    <submittedName>
        <fullName evidence="1">Prophage PssSM-01</fullName>
    </submittedName>
</protein>
<dbReference type="OrthoDB" id="6956679at2"/>
<name>A0A0K1QND0_PSEFL</name>
<accession>A0A0K1QND0</accession>
<dbReference type="eggNOG" id="ENOG502ZE2J">
    <property type="taxonomic scope" value="Bacteria"/>
</dbReference>
<proteinExistence type="predicted"/>
<dbReference type="Pfam" id="PF06892">
    <property type="entry name" value="Phage_CP76"/>
    <property type="match status" value="1"/>
</dbReference>
<dbReference type="AlphaFoldDB" id="A0A0K1QND0"/>
<evidence type="ECO:0000313" key="2">
    <source>
        <dbReference type="Proteomes" id="UP000017175"/>
    </source>
</evidence>
<reference evidence="1 2" key="1">
    <citation type="journal article" date="2012" name="J. Bacteriol.">
        <title>Draft genome sequence of the cyanide-utilizing bacterium Pseudomonas fluorescens strain NCIMB 11764.</title>
        <authorList>
            <person name="Vilo C.A."/>
            <person name="Benedik M.J."/>
            <person name="Kunz D.A."/>
            <person name="Dong Q."/>
        </authorList>
    </citation>
    <scope>NUCLEOTIDE SEQUENCE [LARGE SCALE GENOMIC DNA]</scope>
    <source>
        <strain evidence="1 2">NCIMB 11764</strain>
    </source>
</reference>
<dbReference type="RefSeq" id="WP_017336905.1">
    <property type="nucleotide sequence ID" value="NZ_CP010945.1"/>
</dbReference>
<dbReference type="EMBL" id="CP010945">
    <property type="protein sequence ID" value="AKV07172.1"/>
    <property type="molecule type" value="Genomic_DNA"/>
</dbReference>